<dbReference type="Proteomes" id="UP001199916">
    <property type="component" value="Unassembled WGS sequence"/>
</dbReference>
<dbReference type="PANTHER" id="PTHR33570">
    <property type="entry name" value="4-CARBOXYMUCONOLACTONE DECARBOXYLASE FAMILY PROTEIN"/>
    <property type="match status" value="1"/>
</dbReference>
<dbReference type="Pfam" id="PF02627">
    <property type="entry name" value="CMD"/>
    <property type="match status" value="1"/>
</dbReference>
<sequence>MTQNRLNQNRYERGLKLFQNMVGPQGTAALEEVRQCYPDMAEFIVANGFGDIYSRPGLDLKQRELITLSSLITQGAAEQLPMHVNAALNIGLTPEELIEVVIQCTAYAGFPKALSAFNVMIGEFRNRGIELTAGRV</sequence>
<reference evidence="2 3" key="1">
    <citation type="submission" date="2021-11" db="EMBL/GenBank/DDBJ databases">
        <title>Draft genome sequence of Paenibacillus profundus YoMME, a new Gram-positive bacteria with exoelectrogenic properties.</title>
        <authorList>
            <person name="Hubenova Y."/>
            <person name="Hubenova E."/>
            <person name="Manasiev Y."/>
            <person name="Peykov S."/>
            <person name="Mitov M."/>
        </authorList>
    </citation>
    <scope>NUCLEOTIDE SEQUENCE [LARGE SCALE GENOMIC DNA]</scope>
    <source>
        <strain evidence="2 3">YoMME</strain>
    </source>
</reference>
<evidence type="ECO:0000259" key="1">
    <source>
        <dbReference type="Pfam" id="PF02627"/>
    </source>
</evidence>
<feature type="domain" description="Carboxymuconolactone decarboxylase-like" evidence="1">
    <location>
        <begin position="38"/>
        <end position="119"/>
    </location>
</feature>
<dbReference type="EMBL" id="JAJNBZ010000002">
    <property type="protein sequence ID" value="MCE5168412.1"/>
    <property type="molecule type" value="Genomic_DNA"/>
</dbReference>
<accession>A0ABS8YED1</accession>
<organism evidence="2 3">
    <name type="scientific">Paenibacillus profundus</name>
    <dbReference type="NCBI Taxonomy" id="1173085"/>
    <lineage>
        <taxon>Bacteria</taxon>
        <taxon>Bacillati</taxon>
        <taxon>Bacillota</taxon>
        <taxon>Bacilli</taxon>
        <taxon>Bacillales</taxon>
        <taxon>Paenibacillaceae</taxon>
        <taxon>Paenibacillus</taxon>
    </lineage>
</organism>
<name>A0ABS8YED1_9BACL</name>
<gene>
    <name evidence="2" type="ORF">LQV63_03670</name>
</gene>
<evidence type="ECO:0000313" key="3">
    <source>
        <dbReference type="Proteomes" id="UP001199916"/>
    </source>
</evidence>
<dbReference type="RefSeq" id="WP_233695682.1">
    <property type="nucleotide sequence ID" value="NZ_JAJNBZ010000002.1"/>
</dbReference>
<dbReference type="InterPro" id="IPR029032">
    <property type="entry name" value="AhpD-like"/>
</dbReference>
<dbReference type="Gene3D" id="1.20.1290.10">
    <property type="entry name" value="AhpD-like"/>
    <property type="match status" value="1"/>
</dbReference>
<keyword evidence="3" id="KW-1185">Reference proteome</keyword>
<dbReference type="InterPro" id="IPR003779">
    <property type="entry name" value="CMD-like"/>
</dbReference>
<dbReference type="PANTHER" id="PTHR33570:SF2">
    <property type="entry name" value="CARBOXYMUCONOLACTONE DECARBOXYLASE-LIKE DOMAIN-CONTAINING PROTEIN"/>
    <property type="match status" value="1"/>
</dbReference>
<dbReference type="InterPro" id="IPR052512">
    <property type="entry name" value="4CMD/NDH-1_regulator"/>
</dbReference>
<dbReference type="SUPFAM" id="SSF69118">
    <property type="entry name" value="AhpD-like"/>
    <property type="match status" value="1"/>
</dbReference>
<comment type="caution">
    <text evidence="2">The sequence shown here is derived from an EMBL/GenBank/DDBJ whole genome shotgun (WGS) entry which is preliminary data.</text>
</comment>
<evidence type="ECO:0000313" key="2">
    <source>
        <dbReference type="EMBL" id="MCE5168412.1"/>
    </source>
</evidence>
<proteinExistence type="predicted"/>
<protein>
    <submittedName>
        <fullName evidence="2">Carboxymuconolactone decarboxylase family protein</fullName>
    </submittedName>
</protein>